<dbReference type="AlphaFoldDB" id="A0A3D9KLU8"/>
<dbReference type="InterPro" id="IPR059106">
    <property type="entry name" value="WHD_MalT"/>
</dbReference>
<gene>
    <name evidence="5" type="ORF">DFP98_10229</name>
</gene>
<feature type="domain" description="HTH luxR-type" evidence="4">
    <location>
        <begin position="776"/>
        <end position="841"/>
    </location>
</feature>
<dbReference type="Gene3D" id="3.40.50.300">
    <property type="entry name" value="P-loop containing nucleotide triphosphate hydrolases"/>
    <property type="match status" value="1"/>
</dbReference>
<keyword evidence="2" id="KW-0238">DNA-binding</keyword>
<keyword evidence="6" id="KW-1185">Reference proteome</keyword>
<dbReference type="Pfam" id="PF25873">
    <property type="entry name" value="WHD_MalT"/>
    <property type="match status" value="1"/>
</dbReference>
<evidence type="ECO:0000256" key="3">
    <source>
        <dbReference type="ARBA" id="ARBA00023163"/>
    </source>
</evidence>
<reference evidence="5 6" key="1">
    <citation type="submission" date="2018-07" db="EMBL/GenBank/DDBJ databases">
        <title>Genomic Encyclopedia of Type Strains, Phase III (KMG-III): the genomes of soil and plant-associated and newly described type strains.</title>
        <authorList>
            <person name="Whitman W."/>
        </authorList>
    </citation>
    <scope>NUCLEOTIDE SEQUENCE [LARGE SCALE GENOMIC DNA]</scope>
    <source>
        <strain evidence="5 6">CECT 7287</strain>
    </source>
</reference>
<accession>A0A3D9KLU8</accession>
<dbReference type="PROSITE" id="PS00622">
    <property type="entry name" value="HTH_LUXR_1"/>
    <property type="match status" value="1"/>
</dbReference>
<evidence type="ECO:0000256" key="1">
    <source>
        <dbReference type="ARBA" id="ARBA00023015"/>
    </source>
</evidence>
<organism evidence="5 6">
    <name type="scientific">Cohnella phaseoli</name>
    <dbReference type="NCBI Taxonomy" id="456490"/>
    <lineage>
        <taxon>Bacteria</taxon>
        <taxon>Bacillati</taxon>
        <taxon>Bacillota</taxon>
        <taxon>Bacilli</taxon>
        <taxon>Bacillales</taxon>
        <taxon>Paenibacillaceae</taxon>
        <taxon>Cohnella</taxon>
    </lineage>
</organism>
<dbReference type="InterPro" id="IPR036388">
    <property type="entry name" value="WH-like_DNA-bd_sf"/>
</dbReference>
<keyword evidence="1" id="KW-0805">Transcription regulation</keyword>
<dbReference type="EMBL" id="QRDZ01000002">
    <property type="protein sequence ID" value="RED87552.1"/>
    <property type="molecule type" value="Genomic_DNA"/>
</dbReference>
<dbReference type="InterPro" id="IPR000792">
    <property type="entry name" value="Tscrpt_reg_LuxR_C"/>
</dbReference>
<dbReference type="PANTHER" id="PTHR44688:SF16">
    <property type="entry name" value="DNA-BINDING TRANSCRIPTIONAL ACTIVATOR DEVR_DOSR"/>
    <property type="match status" value="1"/>
</dbReference>
<evidence type="ECO:0000313" key="5">
    <source>
        <dbReference type="EMBL" id="RED87552.1"/>
    </source>
</evidence>
<dbReference type="Proteomes" id="UP000256977">
    <property type="component" value="Unassembled WGS sequence"/>
</dbReference>
<dbReference type="InterPro" id="IPR016032">
    <property type="entry name" value="Sig_transdc_resp-reg_C-effctor"/>
</dbReference>
<proteinExistence type="predicted"/>
<sequence length="843" mass="93430">MTERLNEGLHRKLTLISASAGFGKTTLAGQWLAACERPVAWLSLDEGDNDPARFLAYFVAALRTVAPNIGESALGALRSSQLPPLEAVMTTLINEMIGCETAMVLMLDDYHVIENELIDRAVLFWLESMPPQMHIVISSRKDPGFSVSKLRVRDQATELRVQDLRFNPAEASLFLNQAMALGLSPGSVALLEARTEGWIAGMQLAALSARGRRDADSFVRDFAGDGTLPHIVDYLIEEVLQRQPENVQHFLLRSSVLERMCGSLCDAMLDTGTGEPDGQTMLRMLEQANLFIVPLDDERRWYRYHHLFADLLRRRLRRSGGEAELHARASIWHEEDGSELEAFRHAAAAGDIDRAARLIEGRGMPLLFRGAAAQVLDWLQSLPQPELRARPALGVMYASALLFVGRLADVEPMLQTVEAVMRMMEPDDRCRDLVGHIASIRATIAVAMHQADAILEQSRLALENLHPDNLPVRTATTWSLGYAYQLRGDRAAAGRAYTEALAVSERIGHYIIGVMSALGLGSVQEEANRLELAEKTYRDVLLKVGDAALPAVCEAHLGLARIGYQRNELDVAWRHWQTSARLAPLLESTDRTLACELLLFRLKLAQEDSAGASAAVAKAELLVRQHGFSHRMHAIAAARAELLLREGDWEAAAEQIGSHELPLCQARIDWARKDWTAALAVLMPLRQRIEEAGWEDERLSALIVEALVRHAAGDEKQATELLRVALAMAEPGGFIRIFIDEGEPMKRLLSIAHERGIKRAYVAKLLAAFGPAIPHTQPLIEPLSERELEVLRLVAQGLSNQEIGERLFLALSSVKGHNRNIFDKLQVSRRTEAVARGRELGLL</sequence>
<evidence type="ECO:0000259" key="4">
    <source>
        <dbReference type="PROSITE" id="PS50043"/>
    </source>
</evidence>
<dbReference type="GO" id="GO:0006355">
    <property type="term" value="P:regulation of DNA-templated transcription"/>
    <property type="evidence" value="ECO:0007669"/>
    <property type="project" value="InterPro"/>
</dbReference>
<dbReference type="CDD" id="cd06170">
    <property type="entry name" value="LuxR_C_like"/>
    <property type="match status" value="1"/>
</dbReference>
<dbReference type="GO" id="GO:0003677">
    <property type="term" value="F:DNA binding"/>
    <property type="evidence" value="ECO:0007669"/>
    <property type="project" value="UniProtKB-KW"/>
</dbReference>
<name>A0A3D9KLU8_9BACL</name>
<keyword evidence="3" id="KW-0804">Transcription</keyword>
<protein>
    <submittedName>
        <fullName evidence="5">LuxR family maltose regulon positive regulatory protein</fullName>
    </submittedName>
</protein>
<dbReference type="SUPFAM" id="SSF46894">
    <property type="entry name" value="C-terminal effector domain of the bipartite response regulators"/>
    <property type="match status" value="1"/>
</dbReference>
<dbReference type="PANTHER" id="PTHR44688">
    <property type="entry name" value="DNA-BINDING TRANSCRIPTIONAL ACTIVATOR DEVR_DOSR"/>
    <property type="match status" value="1"/>
</dbReference>
<dbReference type="PRINTS" id="PR00038">
    <property type="entry name" value="HTHLUXR"/>
</dbReference>
<evidence type="ECO:0000313" key="6">
    <source>
        <dbReference type="Proteomes" id="UP000256977"/>
    </source>
</evidence>
<evidence type="ECO:0000256" key="2">
    <source>
        <dbReference type="ARBA" id="ARBA00023125"/>
    </source>
</evidence>
<dbReference type="Gene3D" id="1.25.40.10">
    <property type="entry name" value="Tetratricopeptide repeat domain"/>
    <property type="match status" value="1"/>
</dbReference>
<comment type="caution">
    <text evidence="5">The sequence shown here is derived from an EMBL/GenBank/DDBJ whole genome shotgun (WGS) entry which is preliminary data.</text>
</comment>
<dbReference type="SUPFAM" id="SSF48452">
    <property type="entry name" value="TPR-like"/>
    <property type="match status" value="1"/>
</dbReference>
<dbReference type="InterPro" id="IPR027417">
    <property type="entry name" value="P-loop_NTPase"/>
</dbReference>
<dbReference type="PROSITE" id="PS50043">
    <property type="entry name" value="HTH_LUXR_2"/>
    <property type="match status" value="1"/>
</dbReference>
<dbReference type="SMART" id="SM00421">
    <property type="entry name" value="HTH_LUXR"/>
    <property type="match status" value="1"/>
</dbReference>
<dbReference type="Gene3D" id="1.10.10.10">
    <property type="entry name" value="Winged helix-like DNA-binding domain superfamily/Winged helix DNA-binding domain"/>
    <property type="match status" value="1"/>
</dbReference>
<dbReference type="InterPro" id="IPR011990">
    <property type="entry name" value="TPR-like_helical_dom_sf"/>
</dbReference>
<dbReference type="RefSeq" id="WP_342772447.1">
    <property type="nucleotide sequence ID" value="NZ_QRDZ01000002.1"/>
</dbReference>
<dbReference type="InterPro" id="IPR041617">
    <property type="entry name" value="TPR_MalT"/>
</dbReference>
<dbReference type="Pfam" id="PF17874">
    <property type="entry name" value="TPR_MalT"/>
    <property type="match status" value="1"/>
</dbReference>
<dbReference type="Pfam" id="PF00196">
    <property type="entry name" value="GerE"/>
    <property type="match status" value="1"/>
</dbReference>
<dbReference type="PROSITE" id="PS51257">
    <property type="entry name" value="PROKAR_LIPOPROTEIN"/>
    <property type="match status" value="1"/>
</dbReference>